<dbReference type="Gene3D" id="3.10.290.10">
    <property type="entry name" value="RNA-binding S4 domain"/>
    <property type="match status" value="1"/>
</dbReference>
<dbReference type="SUPFAM" id="SSF55174">
    <property type="entry name" value="Alpha-L RNA-binding motif"/>
    <property type="match status" value="1"/>
</dbReference>
<dbReference type="PROSITE" id="PS50889">
    <property type="entry name" value="S4"/>
    <property type="match status" value="1"/>
</dbReference>
<name>A0A381VYD2_9ZZZZ</name>
<keyword evidence="3" id="KW-0694">RNA-binding</keyword>
<proteinExistence type="inferred from homology"/>
<dbReference type="GO" id="GO:0015935">
    <property type="term" value="C:small ribosomal subunit"/>
    <property type="evidence" value="ECO:0007669"/>
    <property type="project" value="InterPro"/>
</dbReference>
<feature type="domain" description="RNA-binding S4" evidence="7">
    <location>
        <begin position="95"/>
        <end position="159"/>
    </location>
</feature>
<dbReference type="FunFam" id="3.10.290.10:FF:000001">
    <property type="entry name" value="30S ribosomal protein S4"/>
    <property type="match status" value="1"/>
</dbReference>
<protein>
    <submittedName>
        <fullName evidence="9">Uncharacterized protein</fullName>
    </submittedName>
</protein>
<organism evidence="9">
    <name type="scientific">marine metagenome</name>
    <dbReference type="NCBI Taxonomy" id="408172"/>
    <lineage>
        <taxon>unclassified sequences</taxon>
        <taxon>metagenomes</taxon>
        <taxon>ecological metagenomes</taxon>
    </lineage>
</organism>
<dbReference type="GO" id="GO:0042274">
    <property type="term" value="P:ribosomal small subunit biogenesis"/>
    <property type="evidence" value="ECO:0007669"/>
    <property type="project" value="TreeGrafter"/>
</dbReference>
<dbReference type="InterPro" id="IPR018079">
    <property type="entry name" value="Ribosomal_uS4_CS"/>
</dbReference>
<dbReference type="CDD" id="cd00165">
    <property type="entry name" value="S4"/>
    <property type="match status" value="1"/>
</dbReference>
<dbReference type="PROSITE" id="PS00632">
    <property type="entry name" value="RIBOSOMAL_S4"/>
    <property type="match status" value="1"/>
</dbReference>
<evidence type="ECO:0000256" key="1">
    <source>
        <dbReference type="ARBA" id="ARBA00007465"/>
    </source>
</evidence>
<comment type="similarity">
    <text evidence="1">Belongs to the universal ribosomal protein uS4 family.</text>
</comment>
<evidence type="ECO:0000256" key="2">
    <source>
        <dbReference type="ARBA" id="ARBA00022730"/>
    </source>
</evidence>
<dbReference type="AlphaFoldDB" id="A0A381VYD2"/>
<dbReference type="SMART" id="SM00363">
    <property type="entry name" value="S4"/>
    <property type="match status" value="1"/>
</dbReference>
<feature type="domain" description="Small ribosomal subunit protein uS4 N-terminal" evidence="8">
    <location>
        <begin position="3"/>
        <end position="94"/>
    </location>
</feature>
<evidence type="ECO:0000256" key="5">
    <source>
        <dbReference type="ARBA" id="ARBA00023274"/>
    </source>
</evidence>
<dbReference type="PANTHER" id="PTHR11831">
    <property type="entry name" value="30S 40S RIBOSOMAL PROTEIN"/>
    <property type="match status" value="1"/>
</dbReference>
<dbReference type="Pfam" id="PF00163">
    <property type="entry name" value="Ribosomal_S4"/>
    <property type="match status" value="1"/>
</dbReference>
<dbReference type="Gene3D" id="1.10.1050.10">
    <property type="entry name" value="Ribosomal Protein S4 Delta 41, Chain A, domain 1"/>
    <property type="match status" value="1"/>
</dbReference>
<gene>
    <name evidence="9" type="ORF">METZ01_LOCUS97622</name>
</gene>
<dbReference type="InterPro" id="IPR005709">
    <property type="entry name" value="Ribosomal_uS4_bac-type"/>
</dbReference>
<evidence type="ECO:0000259" key="7">
    <source>
        <dbReference type="SMART" id="SM00363"/>
    </source>
</evidence>
<dbReference type="GO" id="GO:0019843">
    <property type="term" value="F:rRNA binding"/>
    <property type="evidence" value="ECO:0007669"/>
    <property type="project" value="UniProtKB-KW"/>
</dbReference>
<dbReference type="NCBIfam" id="NF003717">
    <property type="entry name" value="PRK05327.1"/>
    <property type="match status" value="1"/>
</dbReference>
<dbReference type="InterPro" id="IPR002942">
    <property type="entry name" value="S4_RNA-bd"/>
</dbReference>
<evidence type="ECO:0000256" key="4">
    <source>
        <dbReference type="ARBA" id="ARBA00022980"/>
    </source>
</evidence>
<dbReference type="GO" id="GO:0006412">
    <property type="term" value="P:translation"/>
    <property type="evidence" value="ECO:0007669"/>
    <property type="project" value="InterPro"/>
</dbReference>
<dbReference type="PANTHER" id="PTHR11831:SF4">
    <property type="entry name" value="SMALL RIBOSOMAL SUBUNIT PROTEIN US4M"/>
    <property type="match status" value="1"/>
</dbReference>
<evidence type="ECO:0000259" key="8">
    <source>
        <dbReference type="SMART" id="SM01390"/>
    </source>
</evidence>
<reference evidence="9" key="1">
    <citation type="submission" date="2018-05" db="EMBL/GenBank/DDBJ databases">
        <authorList>
            <person name="Lanie J.A."/>
            <person name="Ng W.-L."/>
            <person name="Kazmierczak K.M."/>
            <person name="Andrzejewski T.M."/>
            <person name="Davidsen T.M."/>
            <person name="Wayne K.J."/>
            <person name="Tettelin H."/>
            <person name="Glass J.I."/>
            <person name="Rusch D."/>
            <person name="Podicherti R."/>
            <person name="Tsui H.-C.T."/>
            <person name="Winkler M.E."/>
        </authorList>
    </citation>
    <scope>NUCLEOTIDE SEQUENCE</scope>
</reference>
<feature type="region of interest" description="Disordered" evidence="6">
    <location>
        <begin position="20"/>
        <end position="46"/>
    </location>
</feature>
<keyword evidence="5" id="KW-0687">Ribonucleoprotein</keyword>
<dbReference type="InterPro" id="IPR022801">
    <property type="entry name" value="Ribosomal_uS4"/>
</dbReference>
<keyword evidence="4" id="KW-0689">Ribosomal protein</keyword>
<dbReference type="GO" id="GO:0003735">
    <property type="term" value="F:structural constituent of ribosome"/>
    <property type="evidence" value="ECO:0007669"/>
    <property type="project" value="InterPro"/>
</dbReference>
<dbReference type="NCBIfam" id="TIGR01017">
    <property type="entry name" value="rpsD_bact"/>
    <property type="match status" value="1"/>
</dbReference>
<dbReference type="Pfam" id="PF01479">
    <property type="entry name" value="S4"/>
    <property type="match status" value="1"/>
</dbReference>
<evidence type="ECO:0000256" key="3">
    <source>
        <dbReference type="ARBA" id="ARBA00022884"/>
    </source>
</evidence>
<evidence type="ECO:0000313" key="9">
    <source>
        <dbReference type="EMBL" id="SVA44768.1"/>
    </source>
</evidence>
<sequence length="206" mass="24160">MTKRIAAKYKIDRRLGCNLWGRPKSPFNKRNSRPGQHGSQGQRRKISDYGTQLFAKQKLRFYYGDLTERQFRNIYKKASNIKGDTSQILIELLERRLDAIVYRMKFVPTIFAARQLVNHGHVKVNGKRVNIPSYTVKDGDEISLKDQSKQINLIQESIVSQEREIPEYLEVDVKEFKGRFLRAPLIHDVPYPVTMEPNLVIEYYSR</sequence>
<accession>A0A381VYD2</accession>
<keyword evidence="2" id="KW-0699">rRNA-binding</keyword>
<dbReference type="InterPro" id="IPR001912">
    <property type="entry name" value="Ribosomal_uS4_N"/>
</dbReference>
<dbReference type="InterPro" id="IPR036986">
    <property type="entry name" value="S4_RNA-bd_sf"/>
</dbReference>
<evidence type="ECO:0000256" key="6">
    <source>
        <dbReference type="SAM" id="MobiDB-lite"/>
    </source>
</evidence>
<dbReference type="EMBL" id="UINC01010029">
    <property type="protein sequence ID" value="SVA44768.1"/>
    <property type="molecule type" value="Genomic_DNA"/>
</dbReference>
<dbReference type="HAMAP" id="MF_01306_B">
    <property type="entry name" value="Ribosomal_uS4_B"/>
    <property type="match status" value="1"/>
</dbReference>
<dbReference type="SMART" id="SM01390">
    <property type="entry name" value="Ribosomal_S4"/>
    <property type="match status" value="1"/>
</dbReference>